<dbReference type="InterPro" id="IPR000566">
    <property type="entry name" value="Lipocln_cytosolic_FA-bd_dom"/>
</dbReference>
<dbReference type="InterPro" id="IPR002345">
    <property type="entry name" value="Lipocalin"/>
</dbReference>
<feature type="region of interest" description="Disordered" evidence="3">
    <location>
        <begin position="205"/>
        <end position="259"/>
    </location>
</feature>
<dbReference type="AlphaFoldDB" id="A0AAJ7UJY1"/>
<keyword evidence="6" id="KW-1185">Reference proteome</keyword>
<feature type="domain" description="Lipocalin/cytosolic fatty-acid binding" evidence="5">
    <location>
        <begin position="43"/>
        <end position="193"/>
    </location>
</feature>
<evidence type="ECO:0000256" key="4">
    <source>
        <dbReference type="SAM" id="SignalP"/>
    </source>
</evidence>
<feature type="chain" id="PRO_5042485289" evidence="4">
    <location>
        <begin position="26"/>
        <end position="259"/>
    </location>
</feature>
<feature type="compositionally biased region" description="Basic and acidic residues" evidence="3">
    <location>
        <begin position="205"/>
        <end position="221"/>
    </location>
</feature>
<dbReference type="Gene3D" id="2.40.128.20">
    <property type="match status" value="1"/>
</dbReference>
<evidence type="ECO:0000313" key="6">
    <source>
        <dbReference type="Proteomes" id="UP001318040"/>
    </source>
</evidence>
<reference evidence="7" key="1">
    <citation type="submission" date="2025-08" db="UniProtKB">
        <authorList>
            <consortium name="RefSeq"/>
        </authorList>
    </citation>
    <scope>IDENTIFICATION</scope>
    <source>
        <tissue evidence="7">Sperm</tissue>
    </source>
</reference>
<keyword evidence="4" id="KW-0732">Signal</keyword>
<sequence>MPGQSTLVTVVSCVLVSCLVSKAVSTKGSHGDEDELQVPKFLGTWYGVAVASDNGELLALMHKVNSSVYHVEEGANGTVVIHGASFMMGMCIRETKHFNLFAKEKILIPFVPDHSSQPFSDFVGDTNATYRFLKIKYESYSVMQQYGYRNGTRESILYLLARNRTLPQRVITEFNAFTVGIGLDKETTVVVPNSVLCLIKEPRKPVKEKDSKEAKMGENHESSVTNVPQPSKSVTNVPQPSKRLNRDAAVRPRRAAMPE</sequence>
<dbReference type="RefSeq" id="XP_032836595.1">
    <property type="nucleotide sequence ID" value="XM_032980704.1"/>
</dbReference>
<accession>A0AAJ7UJY1</accession>
<dbReference type="InterPro" id="IPR022272">
    <property type="entry name" value="Lipocalin_CS"/>
</dbReference>
<feature type="signal peptide" evidence="4">
    <location>
        <begin position="1"/>
        <end position="25"/>
    </location>
</feature>
<feature type="compositionally biased region" description="Polar residues" evidence="3">
    <location>
        <begin position="222"/>
        <end position="239"/>
    </location>
</feature>
<dbReference type="Proteomes" id="UP001318040">
    <property type="component" value="Chromosome 74"/>
</dbReference>
<evidence type="ECO:0000256" key="3">
    <source>
        <dbReference type="SAM" id="MobiDB-lite"/>
    </source>
</evidence>
<protein>
    <submittedName>
        <fullName evidence="7">Uncharacterized protein LOC116958200 isoform X1</fullName>
    </submittedName>
</protein>
<organism evidence="6 7">
    <name type="scientific">Petromyzon marinus</name>
    <name type="common">Sea lamprey</name>
    <dbReference type="NCBI Taxonomy" id="7757"/>
    <lineage>
        <taxon>Eukaryota</taxon>
        <taxon>Metazoa</taxon>
        <taxon>Chordata</taxon>
        <taxon>Craniata</taxon>
        <taxon>Vertebrata</taxon>
        <taxon>Cyclostomata</taxon>
        <taxon>Hyperoartia</taxon>
        <taxon>Petromyzontiformes</taxon>
        <taxon>Petromyzontidae</taxon>
        <taxon>Petromyzon</taxon>
    </lineage>
</organism>
<dbReference type="KEGG" id="pmrn:116958200"/>
<dbReference type="Pfam" id="PF00061">
    <property type="entry name" value="Lipocalin"/>
    <property type="match status" value="1"/>
</dbReference>
<dbReference type="SUPFAM" id="SSF50814">
    <property type="entry name" value="Lipocalins"/>
    <property type="match status" value="1"/>
</dbReference>
<dbReference type="PROSITE" id="PS00213">
    <property type="entry name" value="LIPOCALIN"/>
    <property type="match status" value="1"/>
</dbReference>
<evidence type="ECO:0000313" key="7">
    <source>
        <dbReference type="RefSeq" id="XP_032836595.1"/>
    </source>
</evidence>
<evidence type="ECO:0000259" key="5">
    <source>
        <dbReference type="Pfam" id="PF00061"/>
    </source>
</evidence>
<evidence type="ECO:0000256" key="2">
    <source>
        <dbReference type="RuleBase" id="RU003695"/>
    </source>
</evidence>
<dbReference type="GO" id="GO:0036094">
    <property type="term" value="F:small molecule binding"/>
    <property type="evidence" value="ECO:0007669"/>
    <property type="project" value="InterPro"/>
</dbReference>
<dbReference type="PANTHER" id="PTHR11430">
    <property type="entry name" value="LIPOCALIN"/>
    <property type="match status" value="1"/>
</dbReference>
<dbReference type="InterPro" id="IPR012674">
    <property type="entry name" value="Calycin"/>
</dbReference>
<proteinExistence type="inferred from homology"/>
<evidence type="ECO:0000256" key="1">
    <source>
        <dbReference type="ARBA" id="ARBA00006889"/>
    </source>
</evidence>
<dbReference type="PANTHER" id="PTHR11430:SF32">
    <property type="entry name" value="CHLOROPLASTIC LIPOCALIN"/>
    <property type="match status" value="1"/>
</dbReference>
<gene>
    <name evidence="7" type="primary">LOC116958200</name>
</gene>
<name>A0AAJ7UJY1_PETMA</name>
<comment type="similarity">
    <text evidence="1 2">Belongs to the calycin superfamily. Lipocalin family.</text>
</comment>